<feature type="domain" description="PBP" evidence="9">
    <location>
        <begin position="27"/>
        <end position="307"/>
    </location>
</feature>
<dbReference type="GO" id="GO:0035435">
    <property type="term" value="P:phosphate ion transmembrane transport"/>
    <property type="evidence" value="ECO:0007669"/>
    <property type="project" value="InterPro"/>
</dbReference>
<dbReference type="OrthoDB" id="9801510at2"/>
<feature type="chain" id="PRO_5015547249" description="Phosphate-binding protein PstS" evidence="8">
    <location>
        <begin position="28"/>
        <end position="349"/>
    </location>
</feature>
<evidence type="ECO:0000256" key="3">
    <source>
        <dbReference type="ARBA" id="ARBA00011529"/>
    </source>
</evidence>
<dbReference type="PANTHER" id="PTHR42996:SF1">
    <property type="entry name" value="PHOSPHATE-BINDING PROTEIN PSTS"/>
    <property type="match status" value="1"/>
</dbReference>
<dbReference type="PANTHER" id="PTHR42996">
    <property type="entry name" value="PHOSPHATE-BINDING PROTEIN PSTS"/>
    <property type="match status" value="1"/>
</dbReference>
<dbReference type="CDD" id="cd13565">
    <property type="entry name" value="PBP2_PstS"/>
    <property type="match status" value="1"/>
</dbReference>
<gene>
    <name evidence="10" type="ORF">S2091_2110</name>
</gene>
<keyword evidence="5 7" id="KW-0813">Transport</keyword>
<keyword evidence="8" id="KW-0732">Signal</keyword>
<dbReference type="InterPro" id="IPR050962">
    <property type="entry name" value="Phosphate-bind_PstS"/>
</dbReference>
<comment type="caution">
    <text evidence="10">The sequence shown here is derived from an EMBL/GenBank/DDBJ whole genome shotgun (WGS) entry which is preliminary data.</text>
</comment>
<accession>A0A2S9GZ71</accession>
<dbReference type="AlphaFoldDB" id="A0A2S9GZ71"/>
<feature type="signal peptide" evidence="8">
    <location>
        <begin position="1"/>
        <end position="27"/>
    </location>
</feature>
<evidence type="ECO:0000256" key="5">
    <source>
        <dbReference type="ARBA" id="ARBA00022448"/>
    </source>
</evidence>
<evidence type="ECO:0000256" key="7">
    <source>
        <dbReference type="PIRNR" id="PIRNR002756"/>
    </source>
</evidence>
<keyword evidence="11" id="KW-1185">Reference proteome</keyword>
<evidence type="ECO:0000256" key="8">
    <source>
        <dbReference type="SAM" id="SignalP"/>
    </source>
</evidence>
<reference evidence="10 11" key="1">
    <citation type="submission" date="2018-02" db="EMBL/GenBank/DDBJ databases">
        <title>Solimicrobium silvestre gen. nov., sp. nov., isolated from alpine forest soil.</title>
        <authorList>
            <person name="Margesin R."/>
            <person name="Albuquerque L."/>
            <person name="Zhang D.-C."/>
            <person name="Froufe H.J.C."/>
            <person name="Severino R."/>
            <person name="Roxo I."/>
            <person name="Egas C."/>
            <person name="Da Costa M.S."/>
        </authorList>
    </citation>
    <scope>NUCLEOTIDE SEQUENCE [LARGE SCALE GENOMIC DNA]</scope>
    <source>
        <strain evidence="10 11">S20-91</strain>
    </source>
</reference>
<dbReference type="EMBL" id="PUGF01000009">
    <property type="protein sequence ID" value="PRC93024.1"/>
    <property type="molecule type" value="Genomic_DNA"/>
</dbReference>
<dbReference type="GO" id="GO:0042301">
    <property type="term" value="F:phosphate ion binding"/>
    <property type="evidence" value="ECO:0007669"/>
    <property type="project" value="InterPro"/>
</dbReference>
<evidence type="ECO:0000256" key="1">
    <source>
        <dbReference type="ARBA" id="ARBA00002841"/>
    </source>
</evidence>
<keyword evidence="6 7" id="KW-0592">Phosphate transport</keyword>
<comment type="similarity">
    <text evidence="2 7">Belongs to the PstS family.</text>
</comment>
<protein>
    <recommendedName>
        <fullName evidence="4 7">Phosphate-binding protein PstS</fullName>
    </recommendedName>
</protein>
<name>A0A2S9GZ71_9BURK</name>
<proteinExistence type="inferred from homology"/>
<dbReference type="NCBIfam" id="TIGR00975">
    <property type="entry name" value="3a0107s03"/>
    <property type="match status" value="1"/>
</dbReference>
<dbReference type="SUPFAM" id="SSF53850">
    <property type="entry name" value="Periplasmic binding protein-like II"/>
    <property type="match status" value="1"/>
</dbReference>
<dbReference type="Gene3D" id="3.40.190.10">
    <property type="entry name" value="Periplasmic binding protein-like II"/>
    <property type="match status" value="2"/>
</dbReference>
<dbReference type="InterPro" id="IPR024370">
    <property type="entry name" value="PBP_domain"/>
</dbReference>
<evidence type="ECO:0000256" key="4">
    <source>
        <dbReference type="ARBA" id="ARBA00021889"/>
    </source>
</evidence>
<dbReference type="PIRSF" id="PIRSF002756">
    <property type="entry name" value="PstS"/>
    <property type="match status" value="1"/>
</dbReference>
<evidence type="ECO:0000259" key="9">
    <source>
        <dbReference type="Pfam" id="PF12849"/>
    </source>
</evidence>
<evidence type="ECO:0000313" key="11">
    <source>
        <dbReference type="Proteomes" id="UP000237839"/>
    </source>
</evidence>
<dbReference type="GO" id="GO:0043190">
    <property type="term" value="C:ATP-binding cassette (ABC) transporter complex"/>
    <property type="evidence" value="ECO:0007669"/>
    <property type="project" value="InterPro"/>
</dbReference>
<sequence>MSISKLIKSLIIVVGASSVFAASAVHAEDMTGAGATFPYPIYAKWADAYKKATGNGLNYQSVGSGAGIKQIKNKTVDFGASDMPLKAEELDAAGLIQFPAIMGGLVPVVNLDGIAAGKMKLTGDVIAGIYLGKITKWNAPEIVALNPDIKLPATDITVVHRSDGSGSTFLWTDYLSKVNAEFKSTIGSGTAVKWPVGLGGKGNEGVAASVLNIKGTIGYVEYAYVKKNKMIYAQLKNRDGNFVEPGDDSFKAAAAGAEWSKVPGYNIVLTNQTGKASWPITGASFILMYKQQADSTKGREVLKFFDWAFKNGEAMAAELDYVAMPSAVTKLVQETWKAELKDTAGKQIW</sequence>
<comment type="function">
    <text evidence="1 7">Part of the ABC transporter complex PstSACB involved in phosphate import.</text>
</comment>
<organism evidence="10 11">
    <name type="scientific">Solimicrobium silvestre</name>
    <dbReference type="NCBI Taxonomy" id="2099400"/>
    <lineage>
        <taxon>Bacteria</taxon>
        <taxon>Pseudomonadati</taxon>
        <taxon>Pseudomonadota</taxon>
        <taxon>Betaproteobacteria</taxon>
        <taxon>Burkholderiales</taxon>
        <taxon>Oxalobacteraceae</taxon>
        <taxon>Solimicrobium</taxon>
    </lineage>
</organism>
<comment type="subunit">
    <text evidence="3 7">The complex is composed of two ATP-binding proteins (PstB), two transmembrane proteins (PstC and PstA) and a solute-binding protein (PstS).</text>
</comment>
<evidence type="ECO:0000256" key="6">
    <source>
        <dbReference type="ARBA" id="ARBA00022592"/>
    </source>
</evidence>
<dbReference type="RefSeq" id="WP_105531919.1">
    <property type="nucleotide sequence ID" value="NZ_PUGF01000009.1"/>
</dbReference>
<evidence type="ECO:0000256" key="2">
    <source>
        <dbReference type="ARBA" id="ARBA00008725"/>
    </source>
</evidence>
<dbReference type="InterPro" id="IPR005673">
    <property type="entry name" value="ABC_phos-bd_PstS"/>
</dbReference>
<dbReference type="Pfam" id="PF12849">
    <property type="entry name" value="PBP_like_2"/>
    <property type="match status" value="1"/>
</dbReference>
<dbReference type="Proteomes" id="UP000237839">
    <property type="component" value="Unassembled WGS sequence"/>
</dbReference>
<dbReference type="NCBIfam" id="NF008171">
    <property type="entry name" value="PRK10918.1"/>
    <property type="match status" value="1"/>
</dbReference>
<evidence type="ECO:0000313" key="10">
    <source>
        <dbReference type="EMBL" id="PRC93024.1"/>
    </source>
</evidence>